<dbReference type="Proteomes" id="UP000295252">
    <property type="component" value="Unassembled WGS sequence"/>
</dbReference>
<dbReference type="InParanoid" id="A0A068VLP5"/>
<gene>
    <name evidence="1" type="ORF">GSCOC_T00009488001</name>
</gene>
<proteinExistence type="predicted"/>
<dbReference type="Gramene" id="CDP21537">
    <property type="protein sequence ID" value="CDP21537"/>
    <property type="gene ID" value="GSCOC_T00009488001"/>
</dbReference>
<keyword evidence="2" id="KW-1185">Reference proteome</keyword>
<dbReference type="EMBL" id="HG743817">
    <property type="protein sequence ID" value="CDP21537.1"/>
    <property type="molecule type" value="Genomic_DNA"/>
</dbReference>
<organism evidence="1 2">
    <name type="scientific">Coffea canephora</name>
    <name type="common">Robusta coffee</name>
    <dbReference type="NCBI Taxonomy" id="49390"/>
    <lineage>
        <taxon>Eukaryota</taxon>
        <taxon>Viridiplantae</taxon>
        <taxon>Streptophyta</taxon>
        <taxon>Embryophyta</taxon>
        <taxon>Tracheophyta</taxon>
        <taxon>Spermatophyta</taxon>
        <taxon>Magnoliopsida</taxon>
        <taxon>eudicotyledons</taxon>
        <taxon>Gunneridae</taxon>
        <taxon>Pentapetalae</taxon>
        <taxon>asterids</taxon>
        <taxon>lamiids</taxon>
        <taxon>Gentianales</taxon>
        <taxon>Rubiaceae</taxon>
        <taxon>Ixoroideae</taxon>
        <taxon>Gardenieae complex</taxon>
        <taxon>Bertiereae - Coffeeae clade</taxon>
        <taxon>Coffeeae</taxon>
        <taxon>Coffea</taxon>
    </lineage>
</organism>
<accession>A0A068VLP5</accession>
<sequence length="65" mass="7361">MVVIFPVTQTFMLNEHKMKPQITIEPNLPAHLSATNNFIVSTLNPRYKHSQFHGNKCNNAQAVVV</sequence>
<evidence type="ECO:0000313" key="1">
    <source>
        <dbReference type="EMBL" id="CDP21537.1"/>
    </source>
</evidence>
<dbReference type="AlphaFoldDB" id="A0A068VLP5"/>
<reference evidence="2" key="1">
    <citation type="journal article" date="2014" name="Science">
        <title>The coffee genome provides insight into the convergent evolution of caffeine biosynthesis.</title>
        <authorList>
            <person name="Denoeud F."/>
            <person name="Carretero-Paulet L."/>
            <person name="Dereeper A."/>
            <person name="Droc G."/>
            <person name="Guyot R."/>
            <person name="Pietrella M."/>
            <person name="Zheng C."/>
            <person name="Alberti A."/>
            <person name="Anthony F."/>
            <person name="Aprea G."/>
            <person name="Aury J.M."/>
            <person name="Bento P."/>
            <person name="Bernard M."/>
            <person name="Bocs S."/>
            <person name="Campa C."/>
            <person name="Cenci A."/>
            <person name="Combes M.C."/>
            <person name="Crouzillat D."/>
            <person name="Da Silva C."/>
            <person name="Daddiego L."/>
            <person name="De Bellis F."/>
            <person name="Dussert S."/>
            <person name="Garsmeur O."/>
            <person name="Gayraud T."/>
            <person name="Guignon V."/>
            <person name="Jahn K."/>
            <person name="Jamilloux V."/>
            <person name="Joet T."/>
            <person name="Labadie K."/>
            <person name="Lan T."/>
            <person name="Leclercq J."/>
            <person name="Lepelley M."/>
            <person name="Leroy T."/>
            <person name="Li L.T."/>
            <person name="Librado P."/>
            <person name="Lopez L."/>
            <person name="Munoz A."/>
            <person name="Noel B."/>
            <person name="Pallavicini A."/>
            <person name="Perrotta G."/>
            <person name="Poncet V."/>
            <person name="Pot D."/>
            <person name="Priyono X."/>
            <person name="Rigoreau M."/>
            <person name="Rouard M."/>
            <person name="Rozas J."/>
            <person name="Tranchant-Dubreuil C."/>
            <person name="VanBuren R."/>
            <person name="Zhang Q."/>
            <person name="Andrade A.C."/>
            <person name="Argout X."/>
            <person name="Bertrand B."/>
            <person name="de Kochko A."/>
            <person name="Graziosi G."/>
            <person name="Henry R.J."/>
            <person name="Jayarama X."/>
            <person name="Ming R."/>
            <person name="Nagai C."/>
            <person name="Rounsley S."/>
            <person name="Sankoff D."/>
            <person name="Giuliano G."/>
            <person name="Albert V.A."/>
            <person name="Wincker P."/>
            <person name="Lashermes P."/>
        </authorList>
    </citation>
    <scope>NUCLEOTIDE SEQUENCE [LARGE SCALE GENOMIC DNA]</scope>
    <source>
        <strain evidence="2">cv. DH200-94</strain>
    </source>
</reference>
<protein>
    <submittedName>
        <fullName evidence="1">DH200=94 genomic scaffold, scaffold_4733</fullName>
    </submittedName>
</protein>
<name>A0A068VLP5_COFCA</name>
<evidence type="ECO:0000313" key="2">
    <source>
        <dbReference type="Proteomes" id="UP000295252"/>
    </source>
</evidence>